<gene>
    <name evidence="1" type="ORF">NSCI0253_LOCUS21376</name>
</gene>
<organism evidence="1">
    <name type="scientific">Noctiluca scintillans</name>
    <name type="common">Sea sparkle</name>
    <name type="synonym">Red tide dinoflagellate</name>
    <dbReference type="NCBI Taxonomy" id="2966"/>
    <lineage>
        <taxon>Eukaryota</taxon>
        <taxon>Sar</taxon>
        <taxon>Alveolata</taxon>
        <taxon>Dinophyceae</taxon>
        <taxon>Noctilucales</taxon>
        <taxon>Noctilucaceae</taxon>
        <taxon>Noctiluca</taxon>
    </lineage>
</organism>
<accession>A0A7S1A9I9</accession>
<reference evidence="1" key="1">
    <citation type="submission" date="2021-01" db="EMBL/GenBank/DDBJ databases">
        <authorList>
            <person name="Corre E."/>
            <person name="Pelletier E."/>
            <person name="Niang G."/>
            <person name="Scheremetjew M."/>
            <person name="Finn R."/>
            <person name="Kale V."/>
            <person name="Holt S."/>
            <person name="Cochrane G."/>
            <person name="Meng A."/>
            <person name="Brown T."/>
            <person name="Cohen L."/>
        </authorList>
    </citation>
    <scope>NUCLEOTIDE SEQUENCE</scope>
</reference>
<protein>
    <submittedName>
        <fullName evidence="1">Uncharacterized protein</fullName>
    </submittedName>
</protein>
<dbReference type="EMBL" id="HBFQ01030378">
    <property type="protein sequence ID" value="CAD8847026.1"/>
    <property type="molecule type" value="Transcribed_RNA"/>
</dbReference>
<name>A0A7S1A9I9_NOCSC</name>
<dbReference type="AlphaFoldDB" id="A0A7S1A9I9"/>
<sequence length="128" mass="13028">MTARVKHVVTMFPSGRAPQVAAVATAAPAGVVVLAAASRQVAEVDPTEVVVAVMDVMTEAARVGAVMTAVTIAKTRGEMIAVTIGEMIAATTAAMTAVSEIVMTVVLRVASVSAEEREKTSAKAATDM</sequence>
<evidence type="ECO:0000313" key="1">
    <source>
        <dbReference type="EMBL" id="CAD8847026.1"/>
    </source>
</evidence>
<proteinExistence type="predicted"/>